<evidence type="ECO:0000313" key="2">
    <source>
        <dbReference type="Proteomes" id="UP000242875"/>
    </source>
</evidence>
<dbReference type="AlphaFoldDB" id="A0A261XW28"/>
<keyword evidence="2" id="KW-1185">Reference proteome</keyword>
<dbReference type="Proteomes" id="UP000242875">
    <property type="component" value="Unassembled WGS sequence"/>
</dbReference>
<protein>
    <submittedName>
        <fullName evidence="1">Uncharacterized protein</fullName>
    </submittedName>
</protein>
<accession>A0A261XW28</accession>
<gene>
    <name evidence="1" type="ORF">BZG36_04394</name>
</gene>
<dbReference type="OrthoDB" id="10256309at2759"/>
<evidence type="ECO:0000313" key="1">
    <source>
        <dbReference type="EMBL" id="OZJ02444.1"/>
    </source>
</evidence>
<sequence>MVNSSLVQLARANVSNIDNLINASAALQHTEKPYLEGKLQQKIIEEEELPPLEIRLEEAKKKTEMWTERLHDLQSWSFYWFLTKFTCRYQRELDEIHAGIKKSKSFEEDIQEAENAVRERIRKISAEGEKYAVDCRTLDKYRDELAQLTDPIFAGGDFSTNSALKAAAESRRETIKATEKDTLQLRKVIELLAKADSAIMIAIVDLRSASGNGNPGEGRVVFPDEAFEAIKEARNIYPSLPSIPKPEFFHDKPDETGAKYKPMQAFLWDVKNSLADLSKWCHKNIIENLKRSVDEELALGAATDELMKERQRLIKEVILSA</sequence>
<proteinExistence type="predicted"/>
<dbReference type="EMBL" id="MVBO01000151">
    <property type="protein sequence ID" value="OZJ02444.1"/>
    <property type="molecule type" value="Genomic_DNA"/>
</dbReference>
<organism evidence="1 2">
    <name type="scientific">Bifiguratus adelaidae</name>
    <dbReference type="NCBI Taxonomy" id="1938954"/>
    <lineage>
        <taxon>Eukaryota</taxon>
        <taxon>Fungi</taxon>
        <taxon>Fungi incertae sedis</taxon>
        <taxon>Mucoromycota</taxon>
        <taxon>Mucoromycotina</taxon>
        <taxon>Endogonomycetes</taxon>
        <taxon>Endogonales</taxon>
        <taxon>Endogonales incertae sedis</taxon>
        <taxon>Bifiguratus</taxon>
    </lineage>
</organism>
<comment type="caution">
    <text evidence="1">The sequence shown here is derived from an EMBL/GenBank/DDBJ whole genome shotgun (WGS) entry which is preliminary data.</text>
</comment>
<reference evidence="1 2" key="1">
    <citation type="journal article" date="2017" name="Mycologia">
        <title>Bifiguratus adelaidae, gen. et sp. nov., a new member of Mucoromycotina in endophytic and soil-dwelling habitats.</title>
        <authorList>
            <person name="Torres-Cruz T.J."/>
            <person name="Billingsley Tobias T.L."/>
            <person name="Almatruk M."/>
            <person name="Hesse C."/>
            <person name="Kuske C.R."/>
            <person name="Desiro A."/>
            <person name="Benucci G.M."/>
            <person name="Bonito G."/>
            <person name="Stajich J.E."/>
            <person name="Dunlap C."/>
            <person name="Arnold A.E."/>
            <person name="Porras-Alfaro A."/>
        </authorList>
    </citation>
    <scope>NUCLEOTIDE SEQUENCE [LARGE SCALE GENOMIC DNA]</scope>
    <source>
        <strain evidence="1 2">AZ0501</strain>
    </source>
</reference>
<name>A0A261XW28_9FUNG</name>